<proteinExistence type="predicted"/>
<dbReference type="PRINTS" id="PR00344">
    <property type="entry name" value="BCTRLSENSOR"/>
</dbReference>
<dbReference type="InterPro" id="IPR036890">
    <property type="entry name" value="HATPase_C_sf"/>
</dbReference>
<evidence type="ECO:0000256" key="7">
    <source>
        <dbReference type="ARBA" id="ARBA00022840"/>
    </source>
</evidence>
<dbReference type="Pfam" id="PF02518">
    <property type="entry name" value="HATPase_c"/>
    <property type="match status" value="1"/>
</dbReference>
<dbReference type="SMART" id="SM00388">
    <property type="entry name" value="HisKA"/>
    <property type="match status" value="1"/>
</dbReference>
<keyword evidence="7 11" id="KW-0067">ATP-binding</keyword>
<evidence type="ECO:0000256" key="9">
    <source>
        <dbReference type="SAM" id="Phobius"/>
    </source>
</evidence>
<evidence type="ECO:0000256" key="3">
    <source>
        <dbReference type="ARBA" id="ARBA00022553"/>
    </source>
</evidence>
<protein>
    <recommendedName>
        <fullName evidence="2">histidine kinase</fullName>
        <ecNumber evidence="2">2.7.13.3</ecNumber>
    </recommendedName>
</protein>
<evidence type="ECO:0000313" key="11">
    <source>
        <dbReference type="EMBL" id="MEK0083900.1"/>
    </source>
</evidence>
<dbReference type="EMBL" id="JBBLZC010000011">
    <property type="protein sequence ID" value="MEK0083900.1"/>
    <property type="molecule type" value="Genomic_DNA"/>
</dbReference>
<dbReference type="PANTHER" id="PTHR43065:SF10">
    <property type="entry name" value="PEROXIDE STRESS-ACTIVATED HISTIDINE KINASE MAK3"/>
    <property type="match status" value="1"/>
</dbReference>
<feature type="domain" description="Histidine kinase" evidence="10">
    <location>
        <begin position="247"/>
        <end position="453"/>
    </location>
</feature>
<keyword evidence="5" id="KW-0547">Nucleotide-binding</keyword>
<evidence type="ECO:0000256" key="1">
    <source>
        <dbReference type="ARBA" id="ARBA00000085"/>
    </source>
</evidence>
<dbReference type="CDD" id="cd00082">
    <property type="entry name" value="HisKA"/>
    <property type="match status" value="1"/>
</dbReference>
<dbReference type="InterPro" id="IPR003594">
    <property type="entry name" value="HATPase_dom"/>
</dbReference>
<dbReference type="InterPro" id="IPR003661">
    <property type="entry name" value="HisK_dim/P_dom"/>
</dbReference>
<evidence type="ECO:0000256" key="5">
    <source>
        <dbReference type="ARBA" id="ARBA00022741"/>
    </source>
</evidence>
<dbReference type="PANTHER" id="PTHR43065">
    <property type="entry name" value="SENSOR HISTIDINE KINASE"/>
    <property type="match status" value="1"/>
</dbReference>
<evidence type="ECO:0000256" key="4">
    <source>
        <dbReference type="ARBA" id="ARBA00022679"/>
    </source>
</evidence>
<sequence length="453" mass="49012">MPPRPAVGRISLVAWFLILSLISVAAVSFTSAWLLQRFMSERMLALDVKVTTEFINHVFGIEDADRYFAAARAGEPADELARFFVHVGQMPDVLRANIYRLDHTVVWSTAPSLIGRRFARNEELEEAARGEPIFAFGIAGEEDAKDEHVDFVEPGRPYVENYIPIFRGGKSRGEVVGVVEIYRSPHALFEAIRSGQRLIFTNAALGAFLIVTALIWLVRRADRVMRAQAKAIAEGQRLVTAGEMAAAVAHSLRNPLASIRSSAELAARLRSPERVQALLDDIMAQSDRLAQWVRQYLSADPPETGNKGADLRQVLASVRANNATELERHGIAWHESPAATVPAVAIPPGALEQVLNGLVTNAIHAMPEGGSITIALRPVGRSAVELVIADTGCGMSGEQLARAFTPFVTSKPSGLGLGLALARRIVERHGGRITLESVPAAGTSAILLLPVAR</sequence>
<keyword evidence="12" id="KW-1185">Reference proteome</keyword>
<dbReference type="EC" id="2.7.13.3" evidence="2"/>
<dbReference type="Proteomes" id="UP001375743">
    <property type="component" value="Unassembled WGS sequence"/>
</dbReference>
<keyword evidence="9" id="KW-0812">Transmembrane</keyword>
<dbReference type="InterPro" id="IPR005467">
    <property type="entry name" value="His_kinase_dom"/>
</dbReference>
<dbReference type="CDD" id="cd00075">
    <property type="entry name" value="HATPase"/>
    <property type="match status" value="1"/>
</dbReference>
<dbReference type="SUPFAM" id="SSF55874">
    <property type="entry name" value="ATPase domain of HSP90 chaperone/DNA topoisomerase II/histidine kinase"/>
    <property type="match status" value="1"/>
</dbReference>
<dbReference type="SMART" id="SM00387">
    <property type="entry name" value="HATPase_c"/>
    <property type="match status" value="1"/>
</dbReference>
<feature type="transmembrane region" description="Helical" evidence="9">
    <location>
        <begin position="198"/>
        <end position="218"/>
    </location>
</feature>
<dbReference type="GO" id="GO:0005524">
    <property type="term" value="F:ATP binding"/>
    <property type="evidence" value="ECO:0007669"/>
    <property type="project" value="UniProtKB-KW"/>
</dbReference>
<keyword evidence="8" id="KW-0902">Two-component regulatory system</keyword>
<dbReference type="RefSeq" id="WP_418159751.1">
    <property type="nucleotide sequence ID" value="NZ_JBBLZC010000011.1"/>
</dbReference>
<dbReference type="Gene3D" id="3.30.565.10">
    <property type="entry name" value="Histidine kinase-like ATPase, C-terminal domain"/>
    <property type="match status" value="1"/>
</dbReference>
<keyword evidence="4" id="KW-0808">Transferase</keyword>
<keyword evidence="9" id="KW-1133">Transmembrane helix</keyword>
<dbReference type="Gene3D" id="1.10.287.130">
    <property type="match status" value="1"/>
</dbReference>
<reference evidence="11 12" key="1">
    <citation type="submission" date="2024-01" db="EMBL/GenBank/DDBJ databases">
        <title>Multi-omics insights into the function and evolution of sodium benzoate biodegradation pathways in Benzoatithermus flavus gen. nov., sp. nov. from hot spring.</title>
        <authorList>
            <person name="Hu C.-J."/>
            <person name="Li W.-J."/>
        </authorList>
    </citation>
    <scope>NUCLEOTIDE SEQUENCE [LARGE SCALE GENOMIC DNA]</scope>
    <source>
        <strain evidence="11 12">SYSU G07066</strain>
    </source>
</reference>
<gene>
    <name evidence="11" type="ORF">U1T56_12125</name>
</gene>
<evidence type="ECO:0000256" key="2">
    <source>
        <dbReference type="ARBA" id="ARBA00012438"/>
    </source>
</evidence>
<evidence type="ECO:0000313" key="12">
    <source>
        <dbReference type="Proteomes" id="UP001375743"/>
    </source>
</evidence>
<keyword evidence="6" id="KW-0418">Kinase</keyword>
<comment type="caution">
    <text evidence="11">The sequence shown here is derived from an EMBL/GenBank/DDBJ whole genome shotgun (WGS) entry which is preliminary data.</text>
</comment>
<dbReference type="InterPro" id="IPR004358">
    <property type="entry name" value="Sig_transdc_His_kin-like_C"/>
</dbReference>
<dbReference type="InterPro" id="IPR036097">
    <property type="entry name" value="HisK_dim/P_sf"/>
</dbReference>
<name>A0ABU8XRQ9_9PROT</name>
<dbReference type="Pfam" id="PF00512">
    <property type="entry name" value="HisKA"/>
    <property type="match status" value="1"/>
</dbReference>
<evidence type="ECO:0000256" key="8">
    <source>
        <dbReference type="ARBA" id="ARBA00023012"/>
    </source>
</evidence>
<dbReference type="PROSITE" id="PS50109">
    <property type="entry name" value="HIS_KIN"/>
    <property type="match status" value="1"/>
</dbReference>
<keyword evidence="3" id="KW-0597">Phosphoprotein</keyword>
<dbReference type="SUPFAM" id="SSF47384">
    <property type="entry name" value="Homodimeric domain of signal transducing histidine kinase"/>
    <property type="match status" value="1"/>
</dbReference>
<feature type="transmembrane region" description="Helical" evidence="9">
    <location>
        <begin position="12"/>
        <end position="35"/>
    </location>
</feature>
<keyword evidence="9" id="KW-0472">Membrane</keyword>
<evidence type="ECO:0000259" key="10">
    <source>
        <dbReference type="PROSITE" id="PS50109"/>
    </source>
</evidence>
<organism evidence="11 12">
    <name type="scientific">Benzoatithermus flavus</name>
    <dbReference type="NCBI Taxonomy" id="3108223"/>
    <lineage>
        <taxon>Bacteria</taxon>
        <taxon>Pseudomonadati</taxon>
        <taxon>Pseudomonadota</taxon>
        <taxon>Alphaproteobacteria</taxon>
        <taxon>Geminicoccales</taxon>
        <taxon>Geminicoccaceae</taxon>
        <taxon>Benzoatithermus</taxon>
    </lineage>
</organism>
<accession>A0ABU8XRQ9</accession>
<evidence type="ECO:0000256" key="6">
    <source>
        <dbReference type="ARBA" id="ARBA00022777"/>
    </source>
</evidence>
<comment type="catalytic activity">
    <reaction evidence="1">
        <text>ATP + protein L-histidine = ADP + protein N-phospho-L-histidine.</text>
        <dbReference type="EC" id="2.7.13.3"/>
    </reaction>
</comment>